<sequence>MHTAPWRLAILAYFFNAIKPLKTTLCMPDQQWF</sequence>
<organism evidence="1 2">
    <name type="scientific">Mycetohabitans rhizoxinica (strain DSM 19002 / CIP 109453 / HKI 454)</name>
    <name type="common">Paraburkholderia rhizoxinica</name>
    <dbReference type="NCBI Taxonomy" id="882378"/>
    <lineage>
        <taxon>Bacteria</taxon>
        <taxon>Pseudomonadati</taxon>
        <taxon>Pseudomonadota</taxon>
        <taxon>Betaproteobacteria</taxon>
        <taxon>Burkholderiales</taxon>
        <taxon>Burkholderiaceae</taxon>
        <taxon>Mycetohabitans</taxon>
    </lineage>
</organism>
<dbReference type="EMBL" id="FR687361">
    <property type="protein sequence ID" value="CBW77342.1"/>
    <property type="molecule type" value="Genomic_DNA"/>
</dbReference>
<dbReference type="Proteomes" id="UP000007437">
    <property type="component" value="Plasmid pBRH02"/>
</dbReference>
<dbReference type="HOGENOM" id="CLU_3381042_0_0_4"/>
<proteinExistence type="predicted"/>
<dbReference type="AlphaFoldDB" id="E5AW40"/>
<name>E5AW40_MYCRK</name>
<gene>
    <name evidence="1" type="ordered locus">RBRH_01780</name>
</gene>
<reference key="1">
    <citation type="submission" date="2010-09" db="EMBL/GenBank/DDBJ databases">
        <title>Complete genome sequence of Burkholderia rhizoxinica, the endosymbiont of the phytopathogenic fungus Rhizopus microsporus.</title>
        <authorList>
            <person name="Lackner G."/>
            <person name="Moebius N."/>
            <person name="Partida-Martinez L.P."/>
            <person name="Hertweck C."/>
        </authorList>
    </citation>
    <scope>NUCLEOTIDE SEQUENCE</scope>
    <source>
        <strain>HKI 454</strain>
    </source>
</reference>
<accession>E5AW40</accession>
<protein>
    <submittedName>
        <fullName evidence="1">Uncharacterized protein</fullName>
    </submittedName>
</protein>
<keyword evidence="1" id="KW-0614">Plasmid</keyword>
<evidence type="ECO:0000313" key="2">
    <source>
        <dbReference type="Proteomes" id="UP000007437"/>
    </source>
</evidence>
<reference evidence="1 2" key="2">
    <citation type="journal article" date="2011" name="J. Bacteriol.">
        <title>Complete genome sequence of Burkholderia rhizoxinica, an endosymbiont of Rhizopus microsporus.</title>
        <authorList>
            <person name="Lackner G."/>
            <person name="Moebius N."/>
            <person name="Partida-Martinez L."/>
            <person name="Hertweck C."/>
        </authorList>
    </citation>
    <scope>NUCLEOTIDE SEQUENCE [LARGE SCALE GENOMIC DNA]</scope>
    <source>
        <strain evidence="2">DSM 19002 / CIP 109453 / HKI 454</strain>
        <plasmid evidence="1 2">pBRH02</plasmid>
    </source>
</reference>
<dbReference type="KEGG" id="brh:RBRH_01780"/>
<geneLocation type="plasmid" evidence="1 2">
    <name>pBRH02</name>
</geneLocation>
<evidence type="ECO:0000313" key="1">
    <source>
        <dbReference type="EMBL" id="CBW77342.1"/>
    </source>
</evidence>